<keyword evidence="3" id="KW-1185">Reference proteome</keyword>
<proteinExistence type="predicted"/>
<feature type="region of interest" description="Disordered" evidence="1">
    <location>
        <begin position="1"/>
        <end position="204"/>
    </location>
</feature>
<protein>
    <submittedName>
        <fullName evidence="2">Uncharacterized protein</fullName>
    </submittedName>
</protein>
<evidence type="ECO:0000313" key="2">
    <source>
        <dbReference type="EMBL" id="GAA2391856.1"/>
    </source>
</evidence>
<evidence type="ECO:0000256" key="1">
    <source>
        <dbReference type="SAM" id="MobiDB-lite"/>
    </source>
</evidence>
<feature type="compositionally biased region" description="Basic and acidic residues" evidence="1">
    <location>
        <begin position="23"/>
        <end position="32"/>
    </location>
</feature>
<sequence>MGPSGSWPVIPAPSAAGDDADNDATRPLRISDEEPGAAASTASGLPSRAARGPVPAETSILDGPSFDGFAVPSRPGREEETEAFHPGSQSPVHPRPRHAAPNGEPAPAEDREGEDPESDGPPRSRFQPMAPQPPVETAAPASDGDGEATTVLRVPADDGEATTRFEAPPAEEAVDPEATAKIENRPRGDKPSNSPWAEPPRDRG</sequence>
<organism evidence="2 3">
    <name type="scientific">Dactylosporangium salmoneum</name>
    <dbReference type="NCBI Taxonomy" id="53361"/>
    <lineage>
        <taxon>Bacteria</taxon>
        <taxon>Bacillati</taxon>
        <taxon>Actinomycetota</taxon>
        <taxon>Actinomycetes</taxon>
        <taxon>Micromonosporales</taxon>
        <taxon>Micromonosporaceae</taxon>
        <taxon>Dactylosporangium</taxon>
    </lineage>
</organism>
<gene>
    <name evidence="2" type="ORF">GCM10010170_104410</name>
</gene>
<name>A0ABN3I116_9ACTN</name>
<dbReference type="EMBL" id="BAAARV010000124">
    <property type="protein sequence ID" value="GAA2391856.1"/>
    <property type="molecule type" value="Genomic_DNA"/>
</dbReference>
<dbReference type="Proteomes" id="UP001501444">
    <property type="component" value="Unassembled WGS sequence"/>
</dbReference>
<feature type="compositionally biased region" description="Basic and acidic residues" evidence="1">
    <location>
        <begin position="178"/>
        <end position="190"/>
    </location>
</feature>
<accession>A0ABN3I116</accession>
<dbReference type="RefSeq" id="WP_344620225.1">
    <property type="nucleotide sequence ID" value="NZ_BAAARV010000124.1"/>
</dbReference>
<reference evidence="2 3" key="1">
    <citation type="journal article" date="2019" name="Int. J. Syst. Evol. Microbiol.">
        <title>The Global Catalogue of Microorganisms (GCM) 10K type strain sequencing project: providing services to taxonomists for standard genome sequencing and annotation.</title>
        <authorList>
            <consortium name="The Broad Institute Genomics Platform"/>
            <consortium name="The Broad Institute Genome Sequencing Center for Infectious Disease"/>
            <person name="Wu L."/>
            <person name="Ma J."/>
        </authorList>
    </citation>
    <scope>NUCLEOTIDE SEQUENCE [LARGE SCALE GENOMIC DNA]</scope>
    <source>
        <strain evidence="2 3">JCM 3272</strain>
    </source>
</reference>
<comment type="caution">
    <text evidence="2">The sequence shown here is derived from an EMBL/GenBank/DDBJ whole genome shotgun (WGS) entry which is preliminary data.</text>
</comment>
<evidence type="ECO:0000313" key="3">
    <source>
        <dbReference type="Proteomes" id="UP001501444"/>
    </source>
</evidence>